<name>A0A6P1Y2R3_9SPIR</name>
<dbReference type="RefSeq" id="WP_162664101.1">
    <property type="nucleotide sequence ID" value="NZ_CP048020.1"/>
</dbReference>
<evidence type="ECO:0000313" key="2">
    <source>
        <dbReference type="Proteomes" id="UP000464374"/>
    </source>
</evidence>
<dbReference type="KEGG" id="trz:GWP43_10445"/>
<evidence type="ECO:0000313" key="1">
    <source>
        <dbReference type="EMBL" id="QHX43794.1"/>
    </source>
</evidence>
<proteinExistence type="predicted"/>
<protein>
    <submittedName>
        <fullName evidence="1">Uncharacterized protein</fullName>
    </submittedName>
</protein>
<organism evidence="1 2">
    <name type="scientific">Treponema vincentii</name>
    <dbReference type="NCBI Taxonomy" id="69710"/>
    <lineage>
        <taxon>Bacteria</taxon>
        <taxon>Pseudomonadati</taxon>
        <taxon>Spirochaetota</taxon>
        <taxon>Spirochaetia</taxon>
        <taxon>Spirochaetales</taxon>
        <taxon>Treponemataceae</taxon>
        <taxon>Treponema</taxon>
    </lineage>
</organism>
<gene>
    <name evidence="1" type="ORF">GWP43_10445</name>
</gene>
<dbReference type="EMBL" id="CP048020">
    <property type="protein sequence ID" value="QHX43794.1"/>
    <property type="molecule type" value="Genomic_DNA"/>
</dbReference>
<accession>A0A6P1Y2R3</accession>
<reference evidence="1 2" key="1">
    <citation type="submission" date="2020-01" db="EMBL/GenBank/DDBJ databases">
        <title>Complete genome sequence of a human oral phylogroup 1 Treponema sp. strain ATCC 700766, originally isolated from periodontitis dental plaque.</title>
        <authorList>
            <person name="Chan Y."/>
            <person name="Huo Y.-B."/>
            <person name="Yu X.-L."/>
            <person name="Zeng H."/>
            <person name="Leung W.-K."/>
            <person name="Watt R.M."/>
        </authorList>
    </citation>
    <scope>NUCLEOTIDE SEQUENCE [LARGE SCALE GENOMIC DNA]</scope>
    <source>
        <strain evidence="1 2">OMZ 804</strain>
    </source>
</reference>
<sequence>MRRVYATLTGICLILFCTTCKPFTADIDEYLSRWSTEVIATNYRINPSYSTNAAGALCVPSAGDVTVTINLRNPKNFRLVTPAASPADAGKVIRFPGLSPQPTYGTDYTLASAQHLR</sequence>
<dbReference type="AlphaFoldDB" id="A0A6P1Y2R3"/>
<dbReference type="Proteomes" id="UP000464374">
    <property type="component" value="Chromosome"/>
</dbReference>